<name>A0A7J7HJC2_CAMSI</name>
<evidence type="ECO:0000313" key="1">
    <source>
        <dbReference type="EMBL" id="KAF5952517.1"/>
    </source>
</evidence>
<gene>
    <name evidence="1" type="ORF">HYC85_010461</name>
</gene>
<reference evidence="2" key="1">
    <citation type="journal article" date="2020" name="Nat. Commun.">
        <title>Genome assembly of wild tea tree DASZ reveals pedigree and selection history of tea varieties.</title>
        <authorList>
            <person name="Zhang W."/>
            <person name="Zhang Y."/>
            <person name="Qiu H."/>
            <person name="Guo Y."/>
            <person name="Wan H."/>
            <person name="Zhang X."/>
            <person name="Scossa F."/>
            <person name="Alseekh S."/>
            <person name="Zhang Q."/>
            <person name="Wang P."/>
            <person name="Xu L."/>
            <person name="Schmidt M.H."/>
            <person name="Jia X."/>
            <person name="Li D."/>
            <person name="Zhu A."/>
            <person name="Guo F."/>
            <person name="Chen W."/>
            <person name="Ni D."/>
            <person name="Usadel B."/>
            <person name="Fernie A.R."/>
            <person name="Wen W."/>
        </authorList>
    </citation>
    <scope>NUCLEOTIDE SEQUENCE [LARGE SCALE GENOMIC DNA]</scope>
    <source>
        <strain evidence="2">cv. G240</strain>
    </source>
</reference>
<evidence type="ECO:0000313" key="2">
    <source>
        <dbReference type="Proteomes" id="UP000593564"/>
    </source>
</evidence>
<keyword evidence="2" id="KW-1185">Reference proteome</keyword>
<comment type="caution">
    <text evidence="1">The sequence shown here is derived from an EMBL/GenBank/DDBJ whole genome shotgun (WGS) entry which is preliminary data.</text>
</comment>
<sequence length="65" mass="7694">MGNWNRRWMPRRRYHREDPDSYHRPYYTQTESSGISLFILLVNSFSSLSFVDLDLSATKGIVLIV</sequence>
<dbReference type="AlphaFoldDB" id="A0A7J7HJC2"/>
<organism evidence="1 2">
    <name type="scientific">Camellia sinensis</name>
    <name type="common">Tea plant</name>
    <name type="synonym">Thea sinensis</name>
    <dbReference type="NCBI Taxonomy" id="4442"/>
    <lineage>
        <taxon>Eukaryota</taxon>
        <taxon>Viridiplantae</taxon>
        <taxon>Streptophyta</taxon>
        <taxon>Embryophyta</taxon>
        <taxon>Tracheophyta</taxon>
        <taxon>Spermatophyta</taxon>
        <taxon>Magnoliopsida</taxon>
        <taxon>eudicotyledons</taxon>
        <taxon>Gunneridae</taxon>
        <taxon>Pentapetalae</taxon>
        <taxon>asterids</taxon>
        <taxon>Ericales</taxon>
        <taxon>Theaceae</taxon>
        <taxon>Camellia</taxon>
    </lineage>
</organism>
<dbReference type="EMBL" id="JACBKZ010000004">
    <property type="protein sequence ID" value="KAF5952517.1"/>
    <property type="molecule type" value="Genomic_DNA"/>
</dbReference>
<dbReference type="Proteomes" id="UP000593564">
    <property type="component" value="Unassembled WGS sequence"/>
</dbReference>
<reference evidence="1 2" key="2">
    <citation type="submission" date="2020-07" db="EMBL/GenBank/DDBJ databases">
        <title>Genome assembly of wild tea tree DASZ reveals pedigree and selection history of tea varieties.</title>
        <authorList>
            <person name="Zhang W."/>
        </authorList>
    </citation>
    <scope>NUCLEOTIDE SEQUENCE [LARGE SCALE GENOMIC DNA]</scope>
    <source>
        <strain evidence="2">cv. G240</strain>
        <tissue evidence="1">Leaf</tissue>
    </source>
</reference>
<protein>
    <submittedName>
        <fullName evidence="1">Uncharacterized protein</fullName>
    </submittedName>
</protein>
<accession>A0A7J7HJC2</accession>
<proteinExistence type="predicted"/>